<proteinExistence type="inferred from homology"/>
<feature type="transmembrane region" description="Helical" evidence="6">
    <location>
        <begin position="94"/>
        <end position="112"/>
    </location>
</feature>
<evidence type="ECO:0000256" key="4">
    <source>
        <dbReference type="ARBA" id="ARBA00022989"/>
    </source>
</evidence>
<accession>A0A2P6NSR3</accession>
<evidence type="ECO:0000256" key="2">
    <source>
        <dbReference type="ARBA" id="ARBA00007742"/>
    </source>
</evidence>
<gene>
    <name evidence="8" type="ORF">PROFUN_04968</name>
</gene>
<feature type="domain" description="3-oxo-5-alpha-steroid 4-dehydrogenase C-terminal" evidence="7">
    <location>
        <begin position="121"/>
        <end position="284"/>
    </location>
</feature>
<feature type="transmembrane region" description="Helical" evidence="6">
    <location>
        <begin position="64"/>
        <end position="82"/>
    </location>
</feature>
<dbReference type="PANTHER" id="PTHR10556">
    <property type="entry name" value="3-OXO-5-ALPHA-STEROID 4-DEHYDROGENASE"/>
    <property type="match status" value="1"/>
</dbReference>
<comment type="caution">
    <text evidence="8">The sequence shown here is derived from an EMBL/GenBank/DDBJ whole genome shotgun (WGS) entry which is preliminary data.</text>
</comment>
<dbReference type="AlphaFoldDB" id="A0A2P6NSR3"/>
<evidence type="ECO:0000256" key="3">
    <source>
        <dbReference type="ARBA" id="ARBA00022692"/>
    </source>
</evidence>
<dbReference type="GO" id="GO:0016020">
    <property type="term" value="C:membrane"/>
    <property type="evidence" value="ECO:0007669"/>
    <property type="project" value="UniProtKB-SubCell"/>
</dbReference>
<dbReference type="GO" id="GO:0008202">
    <property type="term" value="P:steroid metabolic process"/>
    <property type="evidence" value="ECO:0007669"/>
    <property type="project" value="InterPro"/>
</dbReference>
<dbReference type="FunCoup" id="A0A2P6NSR3">
    <property type="interactions" value="360"/>
</dbReference>
<keyword evidence="3 6" id="KW-0812">Transmembrane</keyword>
<dbReference type="PANTHER" id="PTHR10556:SF43">
    <property type="entry name" value="STEROID 5-ALPHA-REDUCTASE DET2"/>
    <property type="match status" value="1"/>
</dbReference>
<dbReference type="EMBL" id="MDYQ01000024">
    <property type="protein sequence ID" value="PRP86986.1"/>
    <property type="molecule type" value="Genomic_DNA"/>
</dbReference>
<dbReference type="InterPro" id="IPR001104">
    <property type="entry name" value="3-oxo-5_a-steroid_4-DH_C"/>
</dbReference>
<name>A0A2P6NSR3_9EUKA</name>
<feature type="transmembrane region" description="Helical" evidence="6">
    <location>
        <begin position="162"/>
        <end position="181"/>
    </location>
</feature>
<feature type="transmembrane region" description="Helical" evidence="6">
    <location>
        <begin position="124"/>
        <end position="142"/>
    </location>
</feature>
<evidence type="ECO:0000313" key="8">
    <source>
        <dbReference type="EMBL" id="PRP86986.1"/>
    </source>
</evidence>
<evidence type="ECO:0000313" key="9">
    <source>
        <dbReference type="Proteomes" id="UP000241769"/>
    </source>
</evidence>
<dbReference type="OrthoDB" id="5788137at2759"/>
<dbReference type="PROSITE" id="PS50244">
    <property type="entry name" value="S5A_REDUCTASE"/>
    <property type="match status" value="1"/>
</dbReference>
<protein>
    <submittedName>
        <fullName evidence="8">Putative steroid reductase DET2</fullName>
    </submittedName>
</protein>
<dbReference type="Pfam" id="PF02544">
    <property type="entry name" value="Steroid_dh"/>
    <property type="match status" value="1"/>
</dbReference>
<comment type="similarity">
    <text evidence="2">Belongs to the steroid 5-alpha reductase family.</text>
</comment>
<dbReference type="InParanoid" id="A0A2P6NSR3"/>
<keyword evidence="9" id="KW-1185">Reference proteome</keyword>
<keyword evidence="4 6" id="KW-1133">Transmembrane helix</keyword>
<reference evidence="8 9" key="1">
    <citation type="journal article" date="2018" name="Genome Biol. Evol.">
        <title>Multiple Roots of Fruiting Body Formation in Amoebozoa.</title>
        <authorList>
            <person name="Hillmann F."/>
            <person name="Forbes G."/>
            <person name="Novohradska S."/>
            <person name="Ferling I."/>
            <person name="Riege K."/>
            <person name="Groth M."/>
            <person name="Westermann M."/>
            <person name="Marz M."/>
            <person name="Spaller T."/>
            <person name="Winckler T."/>
            <person name="Schaap P."/>
            <person name="Glockner G."/>
        </authorList>
    </citation>
    <scope>NUCLEOTIDE SEQUENCE [LARGE SCALE GENOMIC DNA]</scope>
    <source>
        <strain evidence="8 9">Jena</strain>
    </source>
</reference>
<dbReference type="Proteomes" id="UP000241769">
    <property type="component" value="Unassembled WGS sequence"/>
</dbReference>
<evidence type="ECO:0000256" key="6">
    <source>
        <dbReference type="SAM" id="Phobius"/>
    </source>
</evidence>
<dbReference type="GO" id="GO:0003865">
    <property type="term" value="F:3-oxo-5-alpha-steroid 4-dehydrogenase activity"/>
    <property type="evidence" value="ECO:0007669"/>
    <property type="project" value="InterPro"/>
</dbReference>
<feature type="transmembrane region" description="Helical" evidence="6">
    <location>
        <begin position="12"/>
        <end position="36"/>
    </location>
</feature>
<keyword evidence="5 6" id="KW-0472">Membrane</keyword>
<organism evidence="8 9">
    <name type="scientific">Planoprotostelium fungivorum</name>
    <dbReference type="NCBI Taxonomy" id="1890364"/>
    <lineage>
        <taxon>Eukaryota</taxon>
        <taxon>Amoebozoa</taxon>
        <taxon>Evosea</taxon>
        <taxon>Variosea</taxon>
        <taxon>Cavosteliida</taxon>
        <taxon>Cavosteliaceae</taxon>
        <taxon>Planoprotostelium</taxon>
    </lineage>
</organism>
<sequence length="284" mass="33056">MIITQEPIAFHYLLTTLWIGLALIVTVVLQFITAGYGRHSQPGRFKVKGQCWVILNIIQMNNRLTWLLMEIPSPTLILYFMVTSEPDHRDVARLLFGGLWLIHYFQRCFIFPFRIPSNNQTMDLLICTCAFGFNLCNGYVVGRWMFIISPAQDYSFSTLQTLSFFIGIIMFVYGFASNIICDGMLVDLKKKISSGKKEGEQVDPSGRYAVPRGYLFDYVAAPNYFSEIVEWTGYYIMTQNYFTLSFLVWNLANLVPRARTHLKWYRTTFPTYPKERKAVFPFLY</sequence>
<dbReference type="InterPro" id="IPR039357">
    <property type="entry name" value="SRD5A/TECR"/>
</dbReference>
<dbReference type="STRING" id="1890364.A0A2P6NSR3"/>
<evidence type="ECO:0000256" key="5">
    <source>
        <dbReference type="ARBA" id="ARBA00023136"/>
    </source>
</evidence>
<evidence type="ECO:0000256" key="1">
    <source>
        <dbReference type="ARBA" id="ARBA00004141"/>
    </source>
</evidence>
<dbReference type="PIRSF" id="PIRSF015596">
    <property type="entry name" value="5_alpha-SR2"/>
    <property type="match status" value="1"/>
</dbReference>
<dbReference type="InterPro" id="IPR016636">
    <property type="entry name" value="3-oxo-5-alpha-steroid_4-DH"/>
</dbReference>
<comment type="subcellular location">
    <subcellularLocation>
        <location evidence="1">Membrane</location>
        <topology evidence="1">Multi-pass membrane protein</topology>
    </subcellularLocation>
</comment>
<evidence type="ECO:0000259" key="7">
    <source>
        <dbReference type="Pfam" id="PF02544"/>
    </source>
</evidence>
<dbReference type="Gene3D" id="1.20.120.1630">
    <property type="match status" value="1"/>
</dbReference>